<protein>
    <recommendedName>
        <fullName evidence="3">YhaN AAA domain-containing protein</fullName>
    </recommendedName>
</protein>
<keyword evidence="5" id="KW-1185">Reference proteome</keyword>
<feature type="coiled-coil region" evidence="1">
    <location>
        <begin position="226"/>
        <end position="253"/>
    </location>
</feature>
<name>A0ABX1VE78_9PLAN</name>
<keyword evidence="1" id="KW-0175">Coiled coil</keyword>
<keyword evidence="2" id="KW-0812">Transmembrane</keyword>
<dbReference type="PANTHER" id="PTHR41259:SF1">
    <property type="entry name" value="DOUBLE-STRAND BREAK REPAIR RAD50 ATPASE, PUTATIVE-RELATED"/>
    <property type="match status" value="1"/>
</dbReference>
<feature type="coiled-coil region" evidence="1">
    <location>
        <begin position="922"/>
        <end position="992"/>
    </location>
</feature>
<dbReference type="SUPFAM" id="SSF52540">
    <property type="entry name" value="P-loop containing nucleoside triphosphate hydrolases"/>
    <property type="match status" value="1"/>
</dbReference>
<feature type="transmembrane region" description="Helical" evidence="2">
    <location>
        <begin position="599"/>
        <end position="617"/>
    </location>
</feature>
<keyword evidence="2" id="KW-1133">Transmembrane helix</keyword>
<feature type="coiled-coil region" evidence="1">
    <location>
        <begin position="852"/>
        <end position="896"/>
    </location>
</feature>
<dbReference type="PANTHER" id="PTHR41259">
    <property type="entry name" value="DOUBLE-STRAND BREAK REPAIR RAD50 ATPASE, PUTATIVE-RELATED"/>
    <property type="match status" value="1"/>
</dbReference>
<keyword evidence="2" id="KW-0472">Membrane</keyword>
<reference evidence="4 5" key="1">
    <citation type="journal article" date="2020" name="Syst. Appl. Microbiol.">
        <title>Alienimonas chondri sp. nov., a novel planctomycete isolated from the biofilm of the red alga Chondrus crispus.</title>
        <authorList>
            <person name="Vitorino I."/>
            <person name="Albuquerque L."/>
            <person name="Wiegand S."/>
            <person name="Kallscheuer N."/>
            <person name="da Costa M.S."/>
            <person name="Lobo-da-Cunha A."/>
            <person name="Jogler C."/>
            <person name="Lage O.M."/>
        </authorList>
    </citation>
    <scope>NUCLEOTIDE SEQUENCE [LARGE SCALE GENOMIC DNA]</scope>
    <source>
        <strain evidence="4 5">LzC2</strain>
    </source>
</reference>
<organism evidence="4 5">
    <name type="scientific">Alienimonas chondri</name>
    <dbReference type="NCBI Taxonomy" id="2681879"/>
    <lineage>
        <taxon>Bacteria</taxon>
        <taxon>Pseudomonadati</taxon>
        <taxon>Planctomycetota</taxon>
        <taxon>Planctomycetia</taxon>
        <taxon>Planctomycetales</taxon>
        <taxon>Planctomycetaceae</taxon>
        <taxon>Alienimonas</taxon>
    </lineage>
</organism>
<evidence type="ECO:0000256" key="2">
    <source>
        <dbReference type="SAM" id="Phobius"/>
    </source>
</evidence>
<evidence type="ECO:0000313" key="4">
    <source>
        <dbReference type="EMBL" id="NNJ26291.1"/>
    </source>
</evidence>
<gene>
    <name evidence="4" type="ORF">LzC2_23730</name>
</gene>
<accession>A0ABX1VE78</accession>
<dbReference type="InterPro" id="IPR027417">
    <property type="entry name" value="P-loop_NTPase"/>
</dbReference>
<dbReference type="InterPro" id="IPR038734">
    <property type="entry name" value="YhaN_AAA"/>
</dbReference>
<dbReference type="Pfam" id="PF13514">
    <property type="entry name" value="AAA_27"/>
    <property type="match status" value="1"/>
</dbReference>
<comment type="caution">
    <text evidence="4">The sequence shown here is derived from an EMBL/GenBank/DDBJ whole genome shotgun (WGS) entry which is preliminary data.</text>
</comment>
<dbReference type="Proteomes" id="UP000609651">
    <property type="component" value="Unassembled WGS sequence"/>
</dbReference>
<feature type="transmembrane region" description="Helical" evidence="2">
    <location>
        <begin position="571"/>
        <end position="592"/>
    </location>
</feature>
<dbReference type="EMBL" id="WTPX01000071">
    <property type="protein sequence ID" value="NNJ26291.1"/>
    <property type="molecule type" value="Genomic_DNA"/>
</dbReference>
<evidence type="ECO:0000259" key="3">
    <source>
        <dbReference type="Pfam" id="PF13514"/>
    </source>
</evidence>
<feature type="coiled-coil region" evidence="1">
    <location>
        <begin position="301"/>
        <end position="328"/>
    </location>
</feature>
<evidence type="ECO:0000313" key="5">
    <source>
        <dbReference type="Proteomes" id="UP000609651"/>
    </source>
</evidence>
<evidence type="ECO:0000256" key="1">
    <source>
        <dbReference type="SAM" id="Coils"/>
    </source>
</evidence>
<dbReference type="Gene3D" id="3.40.50.300">
    <property type="entry name" value="P-loop containing nucleotide triphosphate hydrolases"/>
    <property type="match status" value="2"/>
</dbReference>
<dbReference type="RefSeq" id="WP_171187181.1">
    <property type="nucleotide sequence ID" value="NZ_WTPX01000071.1"/>
</dbReference>
<feature type="domain" description="YhaN AAA" evidence="3">
    <location>
        <begin position="1"/>
        <end position="59"/>
    </location>
</feature>
<sequence>MQITDIEIARFGVWRDLTLPLAGPGLNLLYGPNEAGKTTLMRFVRGVLYGYEPFSTHGFKQRGLSQNGGGSGRVDSTEGWDGTIHAEIDGAPHVLRRFREPGGDPRGRLTVTDPFGEVHGEEWLHERLGGLSEALYRNVYALGIYELQELATLEHADVASHVHGVSLGPAGRRFLAASDAAEESAAGLLRLDANDAPVGGRIAELMRRRDRLDAKLAALPDGRAAAGELRADLNRLDKTFRRLERKKKRLRNDLRGRRYVGKVHSPWRQVRDLRSELNKLGGAAGVPTDGLTRLIAAESNRDASAKRLTDARRRADEARKRAEDVRFDEGLVEHAGAIRALAGLTDWAGDATRQRNAAAETASSLARRADRLEEQIDAGGDAESFDDMTDEEAASFVARFTSDGEAADSQRFLRLAAAAGADPNAVAASLGELVRESHDSSDIDFDVVRPEPADFELSRSPNGVDVSPDAEELLTDAAASYRAAGLKNRRLTRAYKRKDRLFRKREARRAELLAAVGVDDPAQALAAADERAALLTRLNDLVREENVLSGGRTAGGLRPDEWAARLEVPPWVGLCFGVFMFGGAAFGLLGLAQGVTDGWIAGGIYLLLGLCCSGLGWQMRNHMESVLTDAAAEAEARVRASEGDLVETREEIRKLLTTAGLDPARFRTRKGGPGRGEWSSKAAANALLNVERDRAKLERVANTADLHAKRRRALSALRDRIRRSQGDLTAGRQMWYEALEAVGLPEGVKTKEALAAWREEHREALKLAADAAGRLSGGATRVVEKRIAVPVPVPTASQAPGAGEVQALRDAAAGAAARQDDLTAALAAFSARITDLGRTLKRPVEGSAPAALAGWAEELDDLTDRRAERERRSAEADRLKAEADELSAAVKASDAEANALLKAAGVANRAAYERLAGGSAKRQEVAALLEMAEADLAAAAEESSEFAVQEEDLAAYDPAENREAIVRLEAELEDLETELRTAQERRGGVSRELEGLSADDARDAIWLELSTVNRELKDATERWHAAKLAGRAFASMRADVERTRQPAVLASAGRYLAQLTDGRYRRVWSPLGERTLLVEDRHGAALAPDALSGGTREQLYLAIRLGLMDHVAEADETSTGAEIDGNGLDLRPPVVLDDVLVNFDQLRTEAALDTLRTFCAEERRADGTVRPARQVLFFTCHLHLAHLFEAGGVDPVWLPRNDAADRFEPVPQVLEPRARALRAA</sequence>
<proteinExistence type="predicted"/>